<dbReference type="Proteomes" id="UP000198348">
    <property type="component" value="Unassembled WGS sequence"/>
</dbReference>
<evidence type="ECO:0000313" key="2">
    <source>
        <dbReference type="Proteomes" id="UP000198348"/>
    </source>
</evidence>
<keyword evidence="2" id="KW-1185">Reference proteome</keyword>
<proteinExistence type="predicted"/>
<organism evidence="1 2">
    <name type="scientific">Haloechinothrix alba</name>
    <dbReference type="NCBI Taxonomy" id="664784"/>
    <lineage>
        <taxon>Bacteria</taxon>
        <taxon>Bacillati</taxon>
        <taxon>Actinomycetota</taxon>
        <taxon>Actinomycetes</taxon>
        <taxon>Pseudonocardiales</taxon>
        <taxon>Pseudonocardiaceae</taxon>
        <taxon>Haloechinothrix</taxon>
    </lineage>
</organism>
<gene>
    <name evidence="1" type="ORF">SAMN06265360_1352</name>
</gene>
<accession>A0A239ABF6</accession>
<name>A0A239ABF6_9PSEU</name>
<evidence type="ECO:0000313" key="1">
    <source>
        <dbReference type="EMBL" id="SNR92671.1"/>
    </source>
</evidence>
<sequence>MLAAAISSGLDLVEYAVTRTTDDSLEGLVSAVAEAGLERPDLWTLLQSDSRFLDSESAAKVAQCQRPWNSPRWWPDRSPLMAK</sequence>
<dbReference type="EMBL" id="FZNW01000035">
    <property type="protein sequence ID" value="SNR92671.1"/>
    <property type="molecule type" value="Genomic_DNA"/>
</dbReference>
<protein>
    <submittedName>
        <fullName evidence="1">Uncharacterized protein</fullName>
    </submittedName>
</protein>
<dbReference type="AlphaFoldDB" id="A0A239ABF6"/>
<reference evidence="2" key="1">
    <citation type="submission" date="2017-06" db="EMBL/GenBank/DDBJ databases">
        <authorList>
            <person name="Varghese N."/>
            <person name="Submissions S."/>
        </authorList>
    </citation>
    <scope>NUCLEOTIDE SEQUENCE [LARGE SCALE GENOMIC DNA]</scope>
    <source>
        <strain evidence="2">DSM 45207</strain>
    </source>
</reference>